<evidence type="ECO:0000259" key="13">
    <source>
        <dbReference type="PROSITE" id="PS50157"/>
    </source>
</evidence>
<feature type="domain" description="C2H2-type" evidence="13">
    <location>
        <begin position="271"/>
        <end position="298"/>
    </location>
</feature>
<keyword evidence="3" id="KW-0479">Metal-binding</keyword>
<feature type="domain" description="C2H2-type" evidence="13">
    <location>
        <begin position="327"/>
        <end position="354"/>
    </location>
</feature>
<feature type="region of interest" description="Disordered" evidence="12">
    <location>
        <begin position="182"/>
        <end position="232"/>
    </location>
</feature>
<dbReference type="FunFam" id="3.30.160.60:FF:000097">
    <property type="entry name" value="Zinc finger protein"/>
    <property type="match status" value="2"/>
</dbReference>
<evidence type="ECO:0000256" key="8">
    <source>
        <dbReference type="ARBA" id="ARBA00023125"/>
    </source>
</evidence>
<evidence type="ECO:0000256" key="5">
    <source>
        <dbReference type="ARBA" id="ARBA00022771"/>
    </source>
</evidence>
<dbReference type="GO" id="GO:0008270">
    <property type="term" value="F:zinc ion binding"/>
    <property type="evidence" value="ECO:0007669"/>
    <property type="project" value="UniProtKB-KW"/>
</dbReference>
<evidence type="ECO:0000256" key="3">
    <source>
        <dbReference type="ARBA" id="ARBA00022723"/>
    </source>
</evidence>
<evidence type="ECO:0000313" key="14">
    <source>
        <dbReference type="Proteomes" id="UP000515129"/>
    </source>
</evidence>
<dbReference type="InterPro" id="IPR036236">
    <property type="entry name" value="Znf_C2H2_sf"/>
</dbReference>
<dbReference type="InterPro" id="IPR050717">
    <property type="entry name" value="C2H2-ZF_Transcription_Reg"/>
</dbReference>
<dbReference type="FunFam" id="3.30.160.60:FF:000096">
    <property type="entry name" value="Zinc finger and BTB domain-containing protein 18 isoform 1"/>
    <property type="match status" value="1"/>
</dbReference>
<keyword evidence="4" id="KW-0677">Repeat</keyword>
<evidence type="ECO:0000256" key="4">
    <source>
        <dbReference type="ARBA" id="ARBA00022737"/>
    </source>
</evidence>
<dbReference type="PANTHER" id="PTHR14196:SF12">
    <property type="entry name" value="ZINC FINGER PROTEIN 208-LIKE"/>
    <property type="match status" value="1"/>
</dbReference>
<dbReference type="PANTHER" id="PTHR14196">
    <property type="entry name" value="ODD-SKIPPED - RELATED"/>
    <property type="match status" value="1"/>
</dbReference>
<feature type="domain" description="C2H2-type" evidence="13">
    <location>
        <begin position="243"/>
        <end position="270"/>
    </location>
</feature>
<dbReference type="GO" id="GO:0000977">
    <property type="term" value="F:RNA polymerase II transcription regulatory region sequence-specific DNA binding"/>
    <property type="evidence" value="ECO:0007669"/>
    <property type="project" value="TreeGrafter"/>
</dbReference>
<evidence type="ECO:0000256" key="1">
    <source>
        <dbReference type="ARBA" id="ARBA00003767"/>
    </source>
</evidence>
<protein>
    <submittedName>
        <fullName evidence="15">Zinc finger protein 79 isoform X1</fullName>
    </submittedName>
</protein>
<keyword evidence="7" id="KW-0805">Transcription regulation</keyword>
<dbReference type="Pfam" id="PF00096">
    <property type="entry name" value="zf-C2H2"/>
    <property type="match status" value="3"/>
</dbReference>
<keyword evidence="5 11" id="KW-0863">Zinc-finger</keyword>
<dbReference type="Gene3D" id="3.30.160.60">
    <property type="entry name" value="Classic Zinc Finger"/>
    <property type="match status" value="4"/>
</dbReference>
<reference evidence="15" key="1">
    <citation type="submission" date="2025-08" db="UniProtKB">
        <authorList>
            <consortium name="RefSeq"/>
        </authorList>
    </citation>
    <scope>IDENTIFICATION</scope>
    <source>
        <strain evidence="15">Wakin</strain>
        <tissue evidence="15">Muscle</tissue>
    </source>
</reference>
<evidence type="ECO:0000256" key="9">
    <source>
        <dbReference type="ARBA" id="ARBA00023163"/>
    </source>
</evidence>
<evidence type="ECO:0000256" key="11">
    <source>
        <dbReference type="PROSITE-ProRule" id="PRU00042"/>
    </source>
</evidence>
<evidence type="ECO:0000256" key="10">
    <source>
        <dbReference type="ARBA" id="ARBA00023242"/>
    </source>
</evidence>
<evidence type="ECO:0000256" key="6">
    <source>
        <dbReference type="ARBA" id="ARBA00022833"/>
    </source>
</evidence>
<feature type="compositionally biased region" description="Low complexity" evidence="12">
    <location>
        <begin position="222"/>
        <end position="232"/>
    </location>
</feature>
<dbReference type="AlphaFoldDB" id="A0A6P6KHH1"/>
<evidence type="ECO:0000256" key="7">
    <source>
        <dbReference type="ARBA" id="ARBA00023015"/>
    </source>
</evidence>
<keyword evidence="14" id="KW-1185">Reference proteome</keyword>
<dbReference type="GeneID" id="113051223"/>
<proteinExistence type="predicted"/>
<evidence type="ECO:0000256" key="12">
    <source>
        <dbReference type="SAM" id="MobiDB-lite"/>
    </source>
</evidence>
<organism evidence="14 15">
    <name type="scientific">Carassius auratus</name>
    <name type="common">Goldfish</name>
    <dbReference type="NCBI Taxonomy" id="7957"/>
    <lineage>
        <taxon>Eukaryota</taxon>
        <taxon>Metazoa</taxon>
        <taxon>Chordata</taxon>
        <taxon>Craniata</taxon>
        <taxon>Vertebrata</taxon>
        <taxon>Euteleostomi</taxon>
        <taxon>Actinopterygii</taxon>
        <taxon>Neopterygii</taxon>
        <taxon>Teleostei</taxon>
        <taxon>Ostariophysi</taxon>
        <taxon>Cypriniformes</taxon>
        <taxon>Cyprinidae</taxon>
        <taxon>Cyprininae</taxon>
        <taxon>Carassius</taxon>
    </lineage>
</organism>
<dbReference type="KEGG" id="caua:113051223"/>
<comment type="subcellular location">
    <subcellularLocation>
        <location evidence="2">Nucleus</location>
    </subcellularLocation>
</comment>
<dbReference type="PROSITE" id="PS00028">
    <property type="entry name" value="ZINC_FINGER_C2H2_1"/>
    <property type="match status" value="3"/>
</dbReference>
<dbReference type="PROSITE" id="PS50157">
    <property type="entry name" value="ZINC_FINGER_C2H2_2"/>
    <property type="match status" value="4"/>
</dbReference>
<dbReference type="Proteomes" id="UP000515129">
    <property type="component" value="Chromosome 3"/>
</dbReference>
<evidence type="ECO:0000313" key="15">
    <source>
        <dbReference type="RefSeq" id="XP_026070562.1"/>
    </source>
</evidence>
<dbReference type="OrthoDB" id="8117402at2759"/>
<feature type="domain" description="C2H2-type" evidence="13">
    <location>
        <begin position="299"/>
        <end position="326"/>
    </location>
</feature>
<dbReference type="InterPro" id="IPR013087">
    <property type="entry name" value="Znf_C2H2_type"/>
</dbReference>
<keyword evidence="10" id="KW-0539">Nucleus</keyword>
<accession>A0A6P6KHH1</accession>
<comment type="function">
    <text evidence="1">May be involved in transcriptional regulation.</text>
</comment>
<dbReference type="SMART" id="SM00355">
    <property type="entry name" value="ZnF_C2H2"/>
    <property type="match status" value="4"/>
</dbReference>
<sequence>MVSTLSSFQTQLASIMETLVQTAVLEIGKLVDVECEVLLSEVTRSRSEISALRKRLRLMEVQLWTSTGQTLTHSLTCVKSECDTEEMHDHLNRCRGPAGDIPKVIQQDQASSLLYDSPQQKCEVNQPSSVVKQEQPEVDVWIVQDNSEARTQCGEAVTLSPIKDALKTVPCVDRGHRENATARVASKAESPKVNRNASPGAITVKQTVANSDPNTSRSHTQSLSASHSARTSSASTISGDKRFVCSYCSKRFRCFSQLTVHQRSHTGEKPYRCTLCGKSYIQKGHLYTHQRTHTGEKPYRCSLCGKGFIQKCTLDMHLRSHTGEKPYTCTKCGRGFTTKFNLNKHLSCQTCNNIS</sequence>
<feature type="compositionally biased region" description="Polar residues" evidence="12">
    <location>
        <begin position="204"/>
        <end position="221"/>
    </location>
</feature>
<keyword evidence="6" id="KW-0862">Zinc</keyword>
<dbReference type="FunFam" id="3.30.160.60:FF:002343">
    <property type="entry name" value="Zinc finger protein 33A"/>
    <property type="match status" value="1"/>
</dbReference>
<name>A0A6P6KHH1_CARAU</name>
<keyword evidence="9" id="KW-0804">Transcription</keyword>
<keyword evidence="8" id="KW-0238">DNA-binding</keyword>
<dbReference type="GO" id="GO:0000981">
    <property type="term" value="F:DNA-binding transcription factor activity, RNA polymerase II-specific"/>
    <property type="evidence" value="ECO:0007669"/>
    <property type="project" value="TreeGrafter"/>
</dbReference>
<dbReference type="RefSeq" id="XP_026070562.1">
    <property type="nucleotide sequence ID" value="XM_026214777.1"/>
</dbReference>
<evidence type="ECO:0000256" key="2">
    <source>
        <dbReference type="ARBA" id="ARBA00004123"/>
    </source>
</evidence>
<gene>
    <name evidence="15" type="primary">LOC113051223</name>
</gene>
<dbReference type="SUPFAM" id="SSF57667">
    <property type="entry name" value="beta-beta-alpha zinc fingers"/>
    <property type="match status" value="2"/>
</dbReference>
<dbReference type="GO" id="GO:0005634">
    <property type="term" value="C:nucleus"/>
    <property type="evidence" value="ECO:0007669"/>
    <property type="project" value="UniProtKB-SubCell"/>
</dbReference>